<evidence type="ECO:0000256" key="1">
    <source>
        <dbReference type="ARBA" id="ARBA00004141"/>
    </source>
</evidence>
<dbReference type="PANTHER" id="PTHR10165">
    <property type="entry name" value="LIPID PHOSPHATE PHOSPHATASE"/>
    <property type="match status" value="1"/>
</dbReference>
<feature type="transmembrane region" description="Helical" evidence="6">
    <location>
        <begin position="12"/>
        <end position="31"/>
    </location>
</feature>
<keyword evidence="3 6" id="KW-0812">Transmembrane</keyword>
<keyword evidence="5 6" id="KW-0472">Membrane</keyword>
<feature type="transmembrane region" description="Helical" evidence="6">
    <location>
        <begin position="92"/>
        <end position="114"/>
    </location>
</feature>
<feature type="transmembrane region" description="Helical" evidence="6">
    <location>
        <begin position="168"/>
        <end position="186"/>
    </location>
</feature>
<dbReference type="AlphaFoldDB" id="A0A8S9YTR5"/>
<evidence type="ECO:0000313" key="9">
    <source>
        <dbReference type="Proteomes" id="UP000822476"/>
    </source>
</evidence>
<dbReference type="GO" id="GO:0046839">
    <property type="term" value="P:phospholipid dephosphorylation"/>
    <property type="evidence" value="ECO:0007669"/>
    <property type="project" value="TreeGrafter"/>
</dbReference>
<evidence type="ECO:0000259" key="7">
    <source>
        <dbReference type="SMART" id="SM00014"/>
    </source>
</evidence>
<dbReference type="GO" id="GO:0007165">
    <property type="term" value="P:signal transduction"/>
    <property type="evidence" value="ECO:0007669"/>
    <property type="project" value="TreeGrafter"/>
</dbReference>
<keyword evidence="9" id="KW-1185">Reference proteome</keyword>
<accession>A0A8S9YTR5</accession>
<proteinExistence type="inferred from homology"/>
<dbReference type="InterPro" id="IPR043216">
    <property type="entry name" value="PAP-like"/>
</dbReference>
<dbReference type="Proteomes" id="UP000822476">
    <property type="component" value="Unassembled WGS sequence"/>
</dbReference>
<dbReference type="OrthoDB" id="8907274at2759"/>
<dbReference type="GO" id="GO:0008195">
    <property type="term" value="F:phosphatidate phosphatase activity"/>
    <property type="evidence" value="ECO:0007669"/>
    <property type="project" value="TreeGrafter"/>
</dbReference>
<dbReference type="Pfam" id="PF01569">
    <property type="entry name" value="PAP2"/>
    <property type="match status" value="1"/>
</dbReference>
<name>A0A8S9YTR5_9TREM</name>
<evidence type="ECO:0000256" key="3">
    <source>
        <dbReference type="ARBA" id="ARBA00022692"/>
    </source>
</evidence>
<sequence length="301" mass="33683">MRRAVSVSVRVLSDLLSFAALFIAMSVLQRIQPFRLGYFPNDSTITLPARSSTVTSYVLYAVTSVSIIITVVAIETAIAWDYIQMKKAGIPIVLYSIYDYLLVAFFGYFATILITDVGKVAVGRLRPHFVDVCGPVPVETTLLGYVSTYRCQRNPEKLYDLMKSFPSGHSSTAVYSAIFLFVYLQLRQPSWRIPAVRVAFQTVFLALGVLTCVTRITDNKHHQTDVLAGAVLGFFVALSVPFYMCHLFPAQPNNSVRVLCPFNAEENCNIPESPSERMVYLTSKNQRDNLHSDVLPSRMEP</sequence>
<dbReference type="CDD" id="cd03384">
    <property type="entry name" value="PAP2_wunen"/>
    <property type="match status" value="1"/>
</dbReference>
<feature type="transmembrane region" description="Helical" evidence="6">
    <location>
        <begin position="198"/>
        <end position="216"/>
    </location>
</feature>
<dbReference type="SUPFAM" id="SSF48317">
    <property type="entry name" value="Acid phosphatase/Vanadium-dependent haloperoxidase"/>
    <property type="match status" value="1"/>
</dbReference>
<dbReference type="InterPro" id="IPR000326">
    <property type="entry name" value="PAP2/HPO"/>
</dbReference>
<evidence type="ECO:0000256" key="5">
    <source>
        <dbReference type="ARBA" id="ARBA00023136"/>
    </source>
</evidence>
<feature type="domain" description="Phosphatidic acid phosphatase type 2/haloperoxidase" evidence="7">
    <location>
        <begin position="100"/>
        <end position="241"/>
    </location>
</feature>
<reference evidence="8" key="1">
    <citation type="submission" date="2019-07" db="EMBL/GenBank/DDBJ databases">
        <title>Annotation for the trematode Paragonimus miyazaki's.</title>
        <authorList>
            <person name="Choi Y.-J."/>
        </authorList>
    </citation>
    <scope>NUCLEOTIDE SEQUENCE</scope>
    <source>
        <strain evidence="8">Japan</strain>
    </source>
</reference>
<evidence type="ECO:0000256" key="4">
    <source>
        <dbReference type="ARBA" id="ARBA00022989"/>
    </source>
</evidence>
<feature type="transmembrane region" description="Helical" evidence="6">
    <location>
        <begin position="57"/>
        <end position="80"/>
    </location>
</feature>
<evidence type="ECO:0000256" key="2">
    <source>
        <dbReference type="ARBA" id="ARBA00008816"/>
    </source>
</evidence>
<dbReference type="InterPro" id="IPR036938">
    <property type="entry name" value="PAP2/HPO_sf"/>
</dbReference>
<comment type="similarity">
    <text evidence="2">Belongs to the PA-phosphatase related phosphoesterase family.</text>
</comment>
<gene>
    <name evidence="8" type="ORF">EG68_05465</name>
</gene>
<evidence type="ECO:0000313" key="8">
    <source>
        <dbReference type="EMBL" id="KAF7256756.1"/>
    </source>
</evidence>
<comment type="subcellular location">
    <subcellularLocation>
        <location evidence="1">Membrane</location>
        <topology evidence="1">Multi-pass membrane protein</topology>
    </subcellularLocation>
</comment>
<dbReference type="GO" id="GO:0006644">
    <property type="term" value="P:phospholipid metabolic process"/>
    <property type="evidence" value="ECO:0007669"/>
    <property type="project" value="InterPro"/>
</dbReference>
<dbReference type="PANTHER" id="PTHR10165:SF103">
    <property type="entry name" value="PHOSPHOLIPID PHOSPHATASE HOMOLOG 1.2 HOMOLOG"/>
    <property type="match status" value="1"/>
</dbReference>
<organism evidence="8 9">
    <name type="scientific">Paragonimus skrjabini miyazakii</name>
    <dbReference type="NCBI Taxonomy" id="59628"/>
    <lineage>
        <taxon>Eukaryota</taxon>
        <taxon>Metazoa</taxon>
        <taxon>Spiralia</taxon>
        <taxon>Lophotrochozoa</taxon>
        <taxon>Platyhelminthes</taxon>
        <taxon>Trematoda</taxon>
        <taxon>Digenea</taxon>
        <taxon>Plagiorchiida</taxon>
        <taxon>Troglotremata</taxon>
        <taxon>Troglotrematidae</taxon>
        <taxon>Paragonimus</taxon>
    </lineage>
</organism>
<protein>
    <recommendedName>
        <fullName evidence="7">Phosphatidic acid phosphatase type 2/haloperoxidase domain-containing protein</fullName>
    </recommendedName>
</protein>
<keyword evidence="4 6" id="KW-1133">Transmembrane helix</keyword>
<dbReference type="SMART" id="SM00014">
    <property type="entry name" value="acidPPc"/>
    <property type="match status" value="1"/>
</dbReference>
<evidence type="ECO:0000256" key="6">
    <source>
        <dbReference type="SAM" id="Phobius"/>
    </source>
</evidence>
<comment type="caution">
    <text evidence="8">The sequence shown here is derived from an EMBL/GenBank/DDBJ whole genome shotgun (WGS) entry which is preliminary data.</text>
</comment>
<dbReference type="GO" id="GO:0005886">
    <property type="term" value="C:plasma membrane"/>
    <property type="evidence" value="ECO:0007669"/>
    <property type="project" value="TreeGrafter"/>
</dbReference>
<feature type="transmembrane region" description="Helical" evidence="6">
    <location>
        <begin position="228"/>
        <end position="248"/>
    </location>
</feature>
<dbReference type="EMBL" id="JTDE01002873">
    <property type="protein sequence ID" value="KAF7256756.1"/>
    <property type="molecule type" value="Genomic_DNA"/>
</dbReference>
<dbReference type="Gene3D" id="1.20.144.10">
    <property type="entry name" value="Phosphatidic acid phosphatase type 2/haloperoxidase"/>
    <property type="match status" value="1"/>
</dbReference>